<protein>
    <submittedName>
        <fullName evidence="6">Uncharacterized protein LOC104599611</fullName>
    </submittedName>
</protein>
<dbReference type="KEGG" id="nnu:104599611"/>
<reference evidence="6" key="1">
    <citation type="submission" date="2025-08" db="UniProtKB">
        <authorList>
            <consortium name="RefSeq"/>
        </authorList>
    </citation>
    <scope>IDENTIFICATION</scope>
</reference>
<dbReference type="eggNOG" id="KOG1121">
    <property type="taxonomic scope" value="Eukaryota"/>
</dbReference>
<dbReference type="Proteomes" id="UP000189703">
    <property type="component" value="Unplaced"/>
</dbReference>
<evidence type="ECO:0000313" key="5">
    <source>
        <dbReference type="Proteomes" id="UP000189703"/>
    </source>
</evidence>
<evidence type="ECO:0000256" key="3">
    <source>
        <dbReference type="ARBA" id="ARBA00022833"/>
    </source>
</evidence>
<dbReference type="Pfam" id="PF02892">
    <property type="entry name" value="zf-BED"/>
    <property type="match status" value="1"/>
</dbReference>
<feature type="domain" description="BED-type" evidence="4">
    <location>
        <begin position="5"/>
        <end position="38"/>
    </location>
</feature>
<organism evidence="5 6">
    <name type="scientific">Nelumbo nucifera</name>
    <name type="common">Sacred lotus</name>
    <dbReference type="NCBI Taxonomy" id="4432"/>
    <lineage>
        <taxon>Eukaryota</taxon>
        <taxon>Viridiplantae</taxon>
        <taxon>Streptophyta</taxon>
        <taxon>Embryophyta</taxon>
        <taxon>Tracheophyta</taxon>
        <taxon>Spermatophyta</taxon>
        <taxon>Magnoliopsida</taxon>
        <taxon>Proteales</taxon>
        <taxon>Nelumbonaceae</taxon>
        <taxon>Nelumbo</taxon>
    </lineage>
</organism>
<dbReference type="OMA" id="RAHISKC"/>
<dbReference type="GeneID" id="104599611"/>
<dbReference type="InParanoid" id="A0A1U8AE59"/>
<evidence type="ECO:0000313" key="6">
    <source>
        <dbReference type="RefSeq" id="XP_010260526.1"/>
    </source>
</evidence>
<accession>A0A1U8AE59</accession>
<keyword evidence="5" id="KW-1185">Reference proteome</keyword>
<dbReference type="InterPro" id="IPR053031">
    <property type="entry name" value="Cuticle_assoc_protein"/>
</dbReference>
<evidence type="ECO:0000256" key="2">
    <source>
        <dbReference type="ARBA" id="ARBA00022771"/>
    </source>
</evidence>
<evidence type="ECO:0000256" key="1">
    <source>
        <dbReference type="ARBA" id="ARBA00022723"/>
    </source>
</evidence>
<keyword evidence="3" id="KW-0862">Zinc</keyword>
<name>A0A1U8AE59_NELNU</name>
<dbReference type="SUPFAM" id="SSF140996">
    <property type="entry name" value="Hermes dimerisation domain"/>
    <property type="match status" value="1"/>
</dbReference>
<keyword evidence="1" id="KW-0479">Metal-binding</keyword>
<dbReference type="AlphaFoldDB" id="A0A1U8AE59"/>
<dbReference type="GO" id="GO:0008270">
    <property type="term" value="F:zinc ion binding"/>
    <property type="evidence" value="ECO:0007669"/>
    <property type="project" value="UniProtKB-KW"/>
</dbReference>
<keyword evidence="2" id="KW-0863">Zinc-finger</keyword>
<dbReference type="RefSeq" id="XP_010260526.1">
    <property type="nucleotide sequence ID" value="XM_010262224.1"/>
</dbReference>
<dbReference type="PANTHER" id="PTHR34396:SF27">
    <property type="entry name" value="OS08G0208700 PROTEIN"/>
    <property type="match status" value="1"/>
</dbReference>
<gene>
    <name evidence="6" type="primary">LOC104599611</name>
</gene>
<evidence type="ECO:0000259" key="4">
    <source>
        <dbReference type="Pfam" id="PF02892"/>
    </source>
</evidence>
<sequence length="106" mass="12197">MEGKDEPRAECNYCGKDYACDTKNHGTSNKWSHLQQQCMKYPYRVDKRQKILSFEPKNEGGEYGLTIGKLKAVTLSVKEARKELAKMVIIDELPFRIVEGEGFKNH</sequence>
<dbReference type="GO" id="GO:0003677">
    <property type="term" value="F:DNA binding"/>
    <property type="evidence" value="ECO:0007669"/>
    <property type="project" value="InterPro"/>
</dbReference>
<dbReference type="InterPro" id="IPR003656">
    <property type="entry name" value="Znf_BED"/>
</dbReference>
<dbReference type="OrthoDB" id="1745426at2759"/>
<dbReference type="PANTHER" id="PTHR34396">
    <property type="entry name" value="OS03G0264950 PROTEIN-RELATED"/>
    <property type="match status" value="1"/>
</dbReference>
<proteinExistence type="predicted"/>